<keyword evidence="3" id="KW-1185">Reference proteome</keyword>
<gene>
    <name evidence="2" type="ORF">EG240_06265</name>
</gene>
<dbReference type="PANTHER" id="PTHR30543">
    <property type="entry name" value="CHROMATE REDUCTASE"/>
    <property type="match status" value="1"/>
</dbReference>
<dbReference type="InterPro" id="IPR005025">
    <property type="entry name" value="FMN_Rdtase-like_dom"/>
</dbReference>
<dbReference type="PANTHER" id="PTHR30543:SF21">
    <property type="entry name" value="NAD(P)H-DEPENDENT FMN REDUCTASE LOT6"/>
    <property type="match status" value="1"/>
</dbReference>
<dbReference type="RefSeq" id="WP_125018539.1">
    <property type="nucleotide sequence ID" value="NZ_RQVQ01000011.1"/>
</dbReference>
<evidence type="ECO:0000259" key="1">
    <source>
        <dbReference type="Pfam" id="PF03358"/>
    </source>
</evidence>
<dbReference type="InterPro" id="IPR050712">
    <property type="entry name" value="NAD(P)H-dep_reductase"/>
</dbReference>
<evidence type="ECO:0000313" key="3">
    <source>
        <dbReference type="Proteomes" id="UP000275719"/>
    </source>
</evidence>
<accession>A0A3P3W7X4</accession>
<sequence>MKTIAFVGSNSSKSINKQLALSLIKNKEVEFIDIQNWNVPMYSEDIQINEGFPEAIVSLASEISDASNIIIAVNEHNSNVSAFMKNILDWLSRHSKKIFAEKKILVLSTSNGQRGGLSANEFTVGFCSRNGAETVEGFTFPAFSENFDIENQVISNLEKKKQFETIISNFINK</sequence>
<comment type="caution">
    <text evidence="2">The sequence shown here is derived from an EMBL/GenBank/DDBJ whole genome shotgun (WGS) entry which is preliminary data.</text>
</comment>
<organism evidence="2 3">
    <name type="scientific">Paenimyroides tangerinum</name>
    <dbReference type="NCBI Taxonomy" id="2488728"/>
    <lineage>
        <taxon>Bacteria</taxon>
        <taxon>Pseudomonadati</taxon>
        <taxon>Bacteroidota</taxon>
        <taxon>Flavobacteriia</taxon>
        <taxon>Flavobacteriales</taxon>
        <taxon>Flavobacteriaceae</taxon>
        <taxon>Paenimyroides</taxon>
    </lineage>
</organism>
<feature type="domain" description="NADPH-dependent FMN reductase-like" evidence="1">
    <location>
        <begin position="1"/>
        <end position="137"/>
    </location>
</feature>
<protein>
    <submittedName>
        <fullName evidence="2">NADPH-dependent oxidoreductase</fullName>
    </submittedName>
</protein>
<dbReference type="Proteomes" id="UP000275719">
    <property type="component" value="Unassembled WGS sequence"/>
</dbReference>
<dbReference type="GO" id="GO:0010181">
    <property type="term" value="F:FMN binding"/>
    <property type="evidence" value="ECO:0007669"/>
    <property type="project" value="TreeGrafter"/>
</dbReference>
<evidence type="ECO:0000313" key="2">
    <source>
        <dbReference type="EMBL" id="RRJ91271.1"/>
    </source>
</evidence>
<name>A0A3P3W7X4_9FLAO</name>
<dbReference type="InterPro" id="IPR029039">
    <property type="entry name" value="Flavoprotein-like_sf"/>
</dbReference>
<dbReference type="GO" id="GO:0016491">
    <property type="term" value="F:oxidoreductase activity"/>
    <property type="evidence" value="ECO:0007669"/>
    <property type="project" value="InterPro"/>
</dbReference>
<reference evidence="2 3" key="1">
    <citation type="submission" date="2018-11" db="EMBL/GenBank/DDBJ databases">
        <title>Flavobacterium sp. nov., YIM 102701-2 draft genome.</title>
        <authorList>
            <person name="Li G."/>
            <person name="Jiang Y."/>
        </authorList>
    </citation>
    <scope>NUCLEOTIDE SEQUENCE [LARGE SCALE GENOMIC DNA]</scope>
    <source>
        <strain evidence="2 3">YIM 102701-2</strain>
    </source>
</reference>
<dbReference type="EMBL" id="RQVQ01000011">
    <property type="protein sequence ID" value="RRJ91271.1"/>
    <property type="molecule type" value="Genomic_DNA"/>
</dbReference>
<dbReference type="OrthoDB" id="5767802at2"/>
<proteinExistence type="predicted"/>
<dbReference type="Pfam" id="PF03358">
    <property type="entry name" value="FMN_red"/>
    <property type="match status" value="1"/>
</dbReference>
<dbReference type="GO" id="GO:0005829">
    <property type="term" value="C:cytosol"/>
    <property type="evidence" value="ECO:0007669"/>
    <property type="project" value="TreeGrafter"/>
</dbReference>
<dbReference type="Gene3D" id="3.40.50.360">
    <property type="match status" value="1"/>
</dbReference>
<dbReference type="SUPFAM" id="SSF52218">
    <property type="entry name" value="Flavoproteins"/>
    <property type="match status" value="1"/>
</dbReference>
<dbReference type="AlphaFoldDB" id="A0A3P3W7X4"/>